<gene>
    <name evidence="6" type="ORF">Agub_g7827</name>
</gene>
<comment type="caution">
    <text evidence="6">The sequence shown here is derived from an EMBL/GenBank/DDBJ whole genome shotgun (WGS) entry which is preliminary data.</text>
</comment>
<dbReference type="Proteomes" id="UP001054857">
    <property type="component" value="Unassembled WGS sequence"/>
</dbReference>
<accession>A0AAD3DR04</accession>
<evidence type="ECO:0000256" key="1">
    <source>
        <dbReference type="ARBA" id="ARBA00004141"/>
    </source>
</evidence>
<dbReference type="AlphaFoldDB" id="A0AAD3DR04"/>
<evidence type="ECO:0000256" key="2">
    <source>
        <dbReference type="ARBA" id="ARBA00022692"/>
    </source>
</evidence>
<dbReference type="PANTHER" id="PTHR11662:SF446">
    <property type="entry name" value="SODIUM-DEPENDENT PHOSPHATE TRANSPORT PROTEIN 1, CHLOROPLASTIC"/>
    <property type="match status" value="1"/>
</dbReference>
<proteinExistence type="predicted"/>
<dbReference type="InterPro" id="IPR050382">
    <property type="entry name" value="MFS_Na/Anion_cotransporter"/>
</dbReference>
<dbReference type="EMBL" id="BMAR01000013">
    <property type="protein sequence ID" value="GFR46273.1"/>
    <property type="molecule type" value="Genomic_DNA"/>
</dbReference>
<feature type="transmembrane region" description="Helical" evidence="5">
    <location>
        <begin position="40"/>
        <end position="63"/>
    </location>
</feature>
<keyword evidence="7" id="KW-1185">Reference proteome</keyword>
<organism evidence="6 7">
    <name type="scientific">Astrephomene gubernaculifera</name>
    <dbReference type="NCBI Taxonomy" id="47775"/>
    <lineage>
        <taxon>Eukaryota</taxon>
        <taxon>Viridiplantae</taxon>
        <taxon>Chlorophyta</taxon>
        <taxon>core chlorophytes</taxon>
        <taxon>Chlorophyceae</taxon>
        <taxon>CS clade</taxon>
        <taxon>Chlamydomonadales</taxon>
        <taxon>Astrephomenaceae</taxon>
        <taxon>Astrephomene</taxon>
    </lineage>
</organism>
<feature type="transmembrane region" description="Helical" evidence="5">
    <location>
        <begin position="6"/>
        <end position="28"/>
    </location>
</feature>
<dbReference type="PANTHER" id="PTHR11662">
    <property type="entry name" value="SOLUTE CARRIER FAMILY 17"/>
    <property type="match status" value="1"/>
</dbReference>
<keyword evidence="2 5" id="KW-0812">Transmembrane</keyword>
<dbReference type="Gene3D" id="1.20.1250.20">
    <property type="entry name" value="MFS general substrate transporter like domains"/>
    <property type="match status" value="1"/>
</dbReference>
<feature type="transmembrane region" description="Helical" evidence="5">
    <location>
        <begin position="69"/>
        <end position="91"/>
    </location>
</feature>
<comment type="subcellular location">
    <subcellularLocation>
        <location evidence="1">Membrane</location>
        <topology evidence="1">Multi-pass membrane protein</topology>
    </subcellularLocation>
</comment>
<sequence>APHPLLATACLVGAVGCYGFSFGGFHAYVQDVAAADAGWLLGLTNTASILGGIAGNMATGALLQSTGGYGGVFLAAAALYGSSWLCFTTLLRGQPIALGGLGGRDWLAPLRPRQPPQQ</sequence>
<evidence type="ECO:0000313" key="7">
    <source>
        <dbReference type="Proteomes" id="UP001054857"/>
    </source>
</evidence>
<dbReference type="SUPFAM" id="SSF103473">
    <property type="entry name" value="MFS general substrate transporter"/>
    <property type="match status" value="1"/>
</dbReference>
<reference evidence="6 7" key="1">
    <citation type="journal article" date="2021" name="Sci. Rep.">
        <title>Genome sequencing of the multicellular alga Astrephomene provides insights into convergent evolution of germ-soma differentiation.</title>
        <authorList>
            <person name="Yamashita S."/>
            <person name="Yamamoto K."/>
            <person name="Matsuzaki R."/>
            <person name="Suzuki S."/>
            <person name="Yamaguchi H."/>
            <person name="Hirooka S."/>
            <person name="Minakuchi Y."/>
            <person name="Miyagishima S."/>
            <person name="Kawachi M."/>
            <person name="Toyoda A."/>
            <person name="Nozaki H."/>
        </authorList>
    </citation>
    <scope>NUCLEOTIDE SEQUENCE [LARGE SCALE GENOMIC DNA]</scope>
    <source>
        <strain evidence="6 7">NIES-4017</strain>
    </source>
</reference>
<name>A0AAD3DR04_9CHLO</name>
<dbReference type="InterPro" id="IPR036259">
    <property type="entry name" value="MFS_trans_sf"/>
</dbReference>
<evidence type="ECO:0000256" key="3">
    <source>
        <dbReference type="ARBA" id="ARBA00022989"/>
    </source>
</evidence>
<dbReference type="GO" id="GO:0016020">
    <property type="term" value="C:membrane"/>
    <property type="evidence" value="ECO:0007669"/>
    <property type="project" value="UniProtKB-SubCell"/>
</dbReference>
<keyword evidence="4 5" id="KW-0472">Membrane</keyword>
<evidence type="ECO:0000256" key="5">
    <source>
        <dbReference type="SAM" id="Phobius"/>
    </source>
</evidence>
<evidence type="ECO:0000256" key="4">
    <source>
        <dbReference type="ARBA" id="ARBA00023136"/>
    </source>
</evidence>
<feature type="non-terminal residue" evidence="6">
    <location>
        <position position="1"/>
    </location>
</feature>
<keyword evidence="3 5" id="KW-1133">Transmembrane helix</keyword>
<evidence type="ECO:0000313" key="6">
    <source>
        <dbReference type="EMBL" id="GFR46273.1"/>
    </source>
</evidence>
<protein>
    <submittedName>
        <fullName evidence="6">Uncharacterized protein</fullName>
    </submittedName>
</protein>